<dbReference type="FunFam" id="3.40.50.150:FF:000009">
    <property type="entry name" value="23S rRNA (Uracil(1939)-C(5))-methyltransferase RlmD"/>
    <property type="match status" value="1"/>
</dbReference>
<feature type="binding site" evidence="4">
    <location>
        <position position="406"/>
    </location>
    <ligand>
        <name>S-adenosyl-L-methionine</name>
        <dbReference type="ChEBI" id="CHEBI:59789"/>
    </ligand>
</feature>
<proteinExistence type="inferred from homology"/>
<keyword evidence="1 4" id="KW-0489">Methyltransferase</keyword>
<dbReference type="PROSITE" id="PS50926">
    <property type="entry name" value="TRAM"/>
    <property type="match status" value="1"/>
</dbReference>
<feature type="active site" evidence="5">
    <location>
        <position position="433"/>
    </location>
</feature>
<dbReference type="KEGG" id="ptan:CRYO30217_01707"/>
<protein>
    <submittedName>
        <fullName evidence="7">23S rRNA (Uracil-C(5))-methyltransferase RlmCD</fullName>
        <ecNumber evidence="7">2.1.1.189</ecNumber>
    </submittedName>
</protein>
<dbReference type="Gene3D" id="3.40.50.150">
    <property type="entry name" value="Vaccinia Virus protein VP39"/>
    <property type="match status" value="1"/>
</dbReference>
<evidence type="ECO:0000256" key="5">
    <source>
        <dbReference type="PROSITE-ProRule" id="PRU10015"/>
    </source>
</evidence>
<name>A0A916JN92_9FLAO</name>
<feature type="domain" description="TRAM" evidence="6">
    <location>
        <begin position="2"/>
        <end position="64"/>
    </location>
</feature>
<dbReference type="SUPFAM" id="SSF50249">
    <property type="entry name" value="Nucleic acid-binding proteins"/>
    <property type="match status" value="1"/>
</dbReference>
<dbReference type="InterPro" id="IPR030391">
    <property type="entry name" value="MeTrfase_TrmA_CS"/>
</dbReference>
<keyword evidence="8" id="KW-1185">Reference proteome</keyword>
<comment type="similarity">
    <text evidence="4">Belongs to the class I-like SAM-binding methyltransferase superfamily. RNA M5U methyltransferase family.</text>
</comment>
<dbReference type="Gene3D" id="2.40.50.1070">
    <property type="match status" value="1"/>
</dbReference>
<dbReference type="EC" id="2.1.1.189" evidence="7"/>
<dbReference type="InterPro" id="IPR029063">
    <property type="entry name" value="SAM-dependent_MTases_sf"/>
</dbReference>
<sequence>MNLKKGAEIELEIEELAFGGKGLTRIQTEQGGFVIFVVNTIPGQKVKAKVLKKRKKHAECRLLEVLEQSPLEQDVPYQKISGAPYIQLPHEKQIEFKKQASLDLFRKLGDIQNAPELFDEFIQSPLVHNYRNKMEYSFSVIRHDIDTNEEHDDFGLGFKRTGTWWKVENLDKASGLFDEEWENKLHIIREYLISTGLPAWHPPKKEGFFRHIVVRKSFANNELLINLVTSSDGLDKFNKELFIKKLIDTYRDRIAGVIHTINDDVADRAKLEHGPSDVIYGKHLIVEELLGLKFEISMQSFFQTNPSSAEKLYQKVIDYASEGRDLNGKVIMDLFCGTGTIGQLLASQLKEAQIVGVDIVPSAIENAKRNAKLNNIEGVEFFAEDVGKFLLNHPDYKGKIDTIVLDPPRAGIAPKALKRVIELGADRIVYVSCNPATQARDARDLRNAGYDLKKLSLVDQFPHTAHVESIMLFEK</sequence>
<evidence type="ECO:0000313" key="8">
    <source>
        <dbReference type="Proteomes" id="UP000683507"/>
    </source>
</evidence>
<dbReference type="InterPro" id="IPR002792">
    <property type="entry name" value="TRAM_dom"/>
</dbReference>
<dbReference type="PANTHER" id="PTHR11061">
    <property type="entry name" value="RNA M5U METHYLTRANSFERASE"/>
    <property type="match status" value="1"/>
</dbReference>
<accession>A0A916JN92</accession>
<dbReference type="PANTHER" id="PTHR11061:SF30">
    <property type="entry name" value="TRNA (URACIL(54)-C(5))-METHYLTRANSFERASE"/>
    <property type="match status" value="1"/>
</dbReference>
<feature type="binding site" evidence="4">
    <location>
        <position position="303"/>
    </location>
    <ligand>
        <name>S-adenosyl-L-methionine</name>
        <dbReference type="ChEBI" id="CHEBI:59789"/>
    </ligand>
</feature>
<dbReference type="GO" id="GO:0070475">
    <property type="term" value="P:rRNA base methylation"/>
    <property type="evidence" value="ECO:0007669"/>
    <property type="project" value="TreeGrafter"/>
</dbReference>
<dbReference type="InterPro" id="IPR010280">
    <property type="entry name" value="U5_MeTrfase_fam"/>
</dbReference>
<dbReference type="EMBL" id="OU015584">
    <property type="protein sequence ID" value="CAG5081705.1"/>
    <property type="molecule type" value="Genomic_DNA"/>
</dbReference>
<dbReference type="Proteomes" id="UP000683507">
    <property type="component" value="Chromosome"/>
</dbReference>
<evidence type="ECO:0000259" key="6">
    <source>
        <dbReference type="PROSITE" id="PS50926"/>
    </source>
</evidence>
<feature type="active site" description="Nucleophile" evidence="4">
    <location>
        <position position="433"/>
    </location>
</feature>
<evidence type="ECO:0000256" key="3">
    <source>
        <dbReference type="ARBA" id="ARBA00022691"/>
    </source>
</evidence>
<evidence type="ECO:0000256" key="4">
    <source>
        <dbReference type="PROSITE-ProRule" id="PRU01024"/>
    </source>
</evidence>
<dbReference type="Gene3D" id="2.40.50.140">
    <property type="entry name" value="Nucleic acid-binding proteins"/>
    <property type="match status" value="1"/>
</dbReference>
<evidence type="ECO:0000313" key="7">
    <source>
        <dbReference type="EMBL" id="CAG5081705.1"/>
    </source>
</evidence>
<keyword evidence="2 4" id="KW-0808">Transferase</keyword>
<dbReference type="Pfam" id="PF01938">
    <property type="entry name" value="TRAM"/>
    <property type="match status" value="1"/>
</dbReference>
<feature type="binding site" evidence="4">
    <location>
        <position position="358"/>
    </location>
    <ligand>
        <name>S-adenosyl-L-methionine</name>
        <dbReference type="ChEBI" id="CHEBI:59789"/>
    </ligand>
</feature>
<evidence type="ECO:0000256" key="2">
    <source>
        <dbReference type="ARBA" id="ARBA00022679"/>
    </source>
</evidence>
<dbReference type="CDD" id="cd02440">
    <property type="entry name" value="AdoMet_MTases"/>
    <property type="match status" value="1"/>
</dbReference>
<dbReference type="PROSITE" id="PS01231">
    <property type="entry name" value="TRMA_2"/>
    <property type="match status" value="1"/>
</dbReference>
<dbReference type="GO" id="GO:0070041">
    <property type="term" value="F:rRNA (uridine-C5-)-methyltransferase activity"/>
    <property type="evidence" value="ECO:0007669"/>
    <property type="project" value="TreeGrafter"/>
</dbReference>
<dbReference type="NCBIfam" id="TIGR00479">
    <property type="entry name" value="rumA"/>
    <property type="match status" value="1"/>
</dbReference>
<feature type="binding site" evidence="4">
    <location>
        <position position="335"/>
    </location>
    <ligand>
        <name>S-adenosyl-L-methionine</name>
        <dbReference type="ChEBI" id="CHEBI:59789"/>
    </ligand>
</feature>
<keyword evidence="3 4" id="KW-0949">S-adenosyl-L-methionine</keyword>
<dbReference type="PROSITE" id="PS51687">
    <property type="entry name" value="SAM_MT_RNA_M5U"/>
    <property type="match status" value="1"/>
</dbReference>
<dbReference type="InterPro" id="IPR012340">
    <property type="entry name" value="NA-bd_OB-fold"/>
</dbReference>
<organism evidence="7 8">
    <name type="scientific">Parvicella tangerina</name>
    <dbReference type="NCBI Taxonomy" id="2829795"/>
    <lineage>
        <taxon>Bacteria</taxon>
        <taxon>Pseudomonadati</taxon>
        <taxon>Bacteroidota</taxon>
        <taxon>Flavobacteriia</taxon>
        <taxon>Flavobacteriales</taxon>
        <taxon>Parvicellaceae</taxon>
        <taxon>Parvicella</taxon>
    </lineage>
</organism>
<dbReference type="SUPFAM" id="SSF53335">
    <property type="entry name" value="S-adenosyl-L-methionine-dependent methyltransferases"/>
    <property type="match status" value="1"/>
</dbReference>
<evidence type="ECO:0000256" key="1">
    <source>
        <dbReference type="ARBA" id="ARBA00022603"/>
    </source>
</evidence>
<gene>
    <name evidence="7" type="primary">rlmCD</name>
    <name evidence="7" type="ORF">CRYO30217_01707</name>
</gene>
<dbReference type="Pfam" id="PF05958">
    <property type="entry name" value="tRNA_U5-meth_tr"/>
    <property type="match status" value="1"/>
</dbReference>
<dbReference type="AlphaFoldDB" id="A0A916JN92"/>
<dbReference type="InterPro" id="IPR030390">
    <property type="entry name" value="MeTrfase_TrmA_AS"/>
</dbReference>
<dbReference type="PROSITE" id="PS01230">
    <property type="entry name" value="TRMA_1"/>
    <property type="match status" value="1"/>
</dbReference>
<reference evidence="7" key="1">
    <citation type="submission" date="2021-04" db="EMBL/GenBank/DDBJ databases">
        <authorList>
            <person name="Rodrigo-Torres L."/>
            <person name="Arahal R. D."/>
            <person name="Lucena T."/>
        </authorList>
    </citation>
    <scope>NUCLEOTIDE SEQUENCE</scope>
    <source>
        <strain evidence="7">AS29M-1</strain>
    </source>
</reference>
<dbReference type="RefSeq" id="WP_258541897.1">
    <property type="nucleotide sequence ID" value="NZ_OU015584.1"/>
</dbReference>